<dbReference type="Pfam" id="PF08387">
    <property type="entry name" value="FBD"/>
    <property type="match status" value="4"/>
</dbReference>
<dbReference type="Pfam" id="PF24758">
    <property type="entry name" value="LRR_At5g56370"/>
    <property type="match status" value="2"/>
</dbReference>
<reference evidence="3" key="1">
    <citation type="submission" date="2020-09" db="EMBL/GenBank/DDBJ databases">
        <title>Genome-Enabled Discovery of Anthraquinone Biosynthesis in Senna tora.</title>
        <authorList>
            <person name="Kang S.-H."/>
            <person name="Pandey R.P."/>
            <person name="Lee C.-M."/>
            <person name="Sim J.-S."/>
            <person name="Jeong J.-T."/>
            <person name="Choi B.-S."/>
            <person name="Jung M."/>
            <person name="Ginzburg D."/>
            <person name="Zhao K."/>
            <person name="Won S.Y."/>
            <person name="Oh T.-J."/>
            <person name="Yu Y."/>
            <person name="Kim N.-H."/>
            <person name="Lee O.R."/>
            <person name="Lee T.-H."/>
            <person name="Bashyal P."/>
            <person name="Kim T.-S."/>
            <person name="Lee W.-H."/>
            <person name="Kawkins C."/>
            <person name="Kim C.-K."/>
            <person name="Kim J.S."/>
            <person name="Ahn B.O."/>
            <person name="Rhee S.Y."/>
            <person name="Sohng J.K."/>
        </authorList>
    </citation>
    <scope>NUCLEOTIDE SEQUENCE</scope>
    <source>
        <tissue evidence="3">Leaf</tissue>
    </source>
</reference>
<feature type="domain" description="F-box" evidence="2">
    <location>
        <begin position="913"/>
        <end position="949"/>
    </location>
</feature>
<dbReference type="InterPro" id="IPR013101">
    <property type="entry name" value="LRR_PRU1-like"/>
</dbReference>
<name>A0A834WK08_9FABA</name>
<dbReference type="SUPFAM" id="SSF52047">
    <property type="entry name" value="RNI-like"/>
    <property type="match status" value="2"/>
</dbReference>
<dbReference type="InterPro" id="IPR006566">
    <property type="entry name" value="FBD"/>
</dbReference>
<dbReference type="Gene3D" id="3.80.10.10">
    <property type="entry name" value="Ribonuclease Inhibitor"/>
    <property type="match status" value="4"/>
</dbReference>
<organism evidence="3 4">
    <name type="scientific">Senna tora</name>
    <dbReference type="NCBI Taxonomy" id="362788"/>
    <lineage>
        <taxon>Eukaryota</taxon>
        <taxon>Viridiplantae</taxon>
        <taxon>Streptophyta</taxon>
        <taxon>Embryophyta</taxon>
        <taxon>Tracheophyta</taxon>
        <taxon>Spermatophyta</taxon>
        <taxon>Magnoliopsida</taxon>
        <taxon>eudicotyledons</taxon>
        <taxon>Gunneridae</taxon>
        <taxon>Pentapetalae</taxon>
        <taxon>rosids</taxon>
        <taxon>fabids</taxon>
        <taxon>Fabales</taxon>
        <taxon>Fabaceae</taxon>
        <taxon>Caesalpinioideae</taxon>
        <taxon>Cassia clade</taxon>
        <taxon>Senna</taxon>
    </lineage>
</organism>
<feature type="domain" description="F-box" evidence="2">
    <location>
        <begin position="18"/>
        <end position="64"/>
    </location>
</feature>
<gene>
    <name evidence="3" type="ORF">G2W53_016951</name>
</gene>
<evidence type="ECO:0000313" key="4">
    <source>
        <dbReference type="Proteomes" id="UP000634136"/>
    </source>
</evidence>
<keyword evidence="4" id="KW-1185">Reference proteome</keyword>
<feature type="domain" description="F-box" evidence="2">
    <location>
        <begin position="1300"/>
        <end position="1350"/>
    </location>
</feature>
<dbReference type="SUPFAM" id="SSF81383">
    <property type="entry name" value="F-box domain"/>
    <property type="match status" value="4"/>
</dbReference>
<dbReference type="Proteomes" id="UP000634136">
    <property type="component" value="Unassembled WGS sequence"/>
</dbReference>
<comment type="caution">
    <text evidence="3">The sequence shown here is derived from an EMBL/GenBank/DDBJ whole genome shotgun (WGS) entry which is preliminary data.</text>
</comment>
<accession>A0A834WK08</accession>
<dbReference type="InterPro" id="IPR055411">
    <property type="entry name" value="LRR_FXL15/At3g58940/PEG3-like"/>
</dbReference>
<dbReference type="SUPFAM" id="SSF52058">
    <property type="entry name" value="L domain-like"/>
    <property type="match status" value="1"/>
</dbReference>
<dbReference type="OrthoDB" id="1436850at2759"/>
<dbReference type="Pfam" id="PF00646">
    <property type="entry name" value="F-box"/>
    <property type="match status" value="4"/>
</dbReference>
<dbReference type="PROSITE" id="PS50181">
    <property type="entry name" value="FBOX"/>
    <property type="match status" value="4"/>
</dbReference>
<dbReference type="InterPro" id="IPR032675">
    <property type="entry name" value="LRR_dom_sf"/>
</dbReference>
<feature type="region of interest" description="Disordered" evidence="1">
    <location>
        <begin position="374"/>
        <end position="393"/>
    </location>
</feature>
<evidence type="ECO:0000313" key="3">
    <source>
        <dbReference type="EMBL" id="KAF7825787.1"/>
    </source>
</evidence>
<protein>
    <submittedName>
        <fullName evidence="3">F-box/FBD/LRR-repeat protein</fullName>
    </submittedName>
</protein>
<evidence type="ECO:0000259" key="2">
    <source>
        <dbReference type="PROSITE" id="PS50181"/>
    </source>
</evidence>
<dbReference type="Pfam" id="PF07723">
    <property type="entry name" value="LRR_2"/>
    <property type="match status" value="2"/>
</dbReference>
<dbReference type="PANTHER" id="PTHR31900:SF34">
    <property type="entry name" value="EMB|CAB62440.1-RELATED"/>
    <property type="match status" value="1"/>
</dbReference>
<dbReference type="SMART" id="SM00256">
    <property type="entry name" value="FBOX"/>
    <property type="match status" value="4"/>
</dbReference>
<feature type="domain" description="F-box" evidence="2">
    <location>
        <begin position="482"/>
        <end position="518"/>
    </location>
</feature>
<proteinExistence type="predicted"/>
<dbReference type="EMBL" id="JAAIUW010000006">
    <property type="protein sequence ID" value="KAF7825787.1"/>
    <property type="molecule type" value="Genomic_DNA"/>
</dbReference>
<dbReference type="InterPro" id="IPR053781">
    <property type="entry name" value="F-box_AtFBL13-like"/>
</dbReference>
<dbReference type="InterPro" id="IPR036047">
    <property type="entry name" value="F-box-like_dom_sf"/>
</dbReference>
<dbReference type="InterPro" id="IPR001810">
    <property type="entry name" value="F-box_dom"/>
</dbReference>
<dbReference type="Gene3D" id="1.20.1280.50">
    <property type="match status" value="4"/>
</dbReference>
<evidence type="ECO:0000256" key="1">
    <source>
        <dbReference type="SAM" id="MobiDB-lite"/>
    </source>
</evidence>
<dbReference type="CDD" id="cd22160">
    <property type="entry name" value="F-box_AtFBL13-like"/>
    <property type="match status" value="4"/>
</dbReference>
<feature type="compositionally biased region" description="Basic residues" evidence="1">
    <location>
        <begin position="383"/>
        <end position="393"/>
    </location>
</feature>
<dbReference type="InterPro" id="IPR050232">
    <property type="entry name" value="FBL13/AtMIF1-like"/>
</dbReference>
<dbReference type="PANTHER" id="PTHR31900">
    <property type="entry name" value="F-BOX/RNI SUPERFAMILY PROTEIN-RELATED"/>
    <property type="match status" value="1"/>
</dbReference>
<sequence length="1707" mass="196556">MAESVSRRWKKDDRVVCDDRLSSLPDSLLCHILSFLPTNRAVATSILSKRWRSLWQHTPSFDLEDVRCINNQIPDEFVEAFMLSRDGPIKRFRLIDYISDFTSYNINLWINAAIRRKVEHLQIERRPTMIYMSTTVFTCETIVVMKLSNVNYMDAISSVRLPSLKILHLDVAQFCTSTDFAKLLSGCTLLEDLVINCVESQMILLDINEFAIDLPKLISANVTSHGFPHLLTALSNAKFLCYELWGCEKVYHQTPVFHNLVSLQLLFIDYSWNFLATILQNSPKLQSLILKREICYNGNDDQHFVSPGFISPHLKKCYIGKFGGTECEMQFARFIMENASLLTTFTIYCYSNLDEELQMRRKLSSFPSRPIPIPNPSTTLLSSHRHHPAPPSSLRRRLKTRYLPSSSHHCVIITHVRVPFCPSRNPLSLFFLFSPSFPFQHRPGGFTPPFSPIPTRFYHYHTLLAMAESVSKRQKIDDTVLSDRISDLPDSLLCHILFFLPTKDAVATSILSKRWRPLWCYTHAFDFDDRNYSGYEILHCRFVQFVYGFLVSRDVQPIKRLRLKCASSYASSHNIKVWVNAAIHRQVEHLEIERLPNTICLPSSTIFTCKTIVVMKLNHVNLDAISSVCLPSLKVLHLRAVQISSSSCLNKLLSGCMLLEKLVMNYVSSQSGLPIINFSVKDLPKLILADVHSCYHTNILSALSTAKFLRYDVFSYSITSDIPVFHNLTHMTLNFGYNWRFLAKILENTPKLQILILQKAKGIYYADMMHQQFVAIRFLSPYLRKCYVGGFQGKECEMQFARYILENASALSCLQLVNFVFNDQGLLAFGVVCFDDYVERQGREVEEAAFTSRFALAAIVDFSSPSFSRPHSNQSHRFHLVSVIVTIKLDRSHSVMAESVLRKWKKYDRGVSDDRLSDLPDSLLCHILSFLPTEQAVATSILSNRWRPLWQYTPSFDVDHRHSRNNQIPVQFVHAFMLSRDEPIERFRLQCCASNLTCNHNICLWIKAAIQRRVEHFKISVLPFEVSIPCGIFTSKTIVVMKLNQVNLEAISSVSLPSLKILHLRFVRFSSASCAAKLLSACRILENLVVEYVDTQDTRDILHISFPTEFPKLMSAAVHDWHYWTQSQDVQDCHRCNILRALSKVQFLCCDVGTCSYGGDIPMFHNLVHMQLYFGNYYGWKSLAKILQNSPKLQILKAAFKKQSETTTDGKYQHFVPPGFVSPLLRHCHVGGFEGTECEMQFATYILKNASLLRTFEIFGSRSLETNAKLQLLIKLHKSYSVMAESVSKGWKKDDRGVSDDRLSDLPDSLLCHILSFLPTKQVVATSILSNRWRPLWQYTPSFDFDFEDYIHTQIRQYSVQLNAFMLSRDEPINRFHLNCLSDLFSSHDDINLWIKAAIQRKVEHFHIWMLPLEFYMPCSIFTCKTIVVMKLYEVYLDAISSVSLPSLKILRLSNVKFSSASCASKLLSGCRLLEKLVVEYVYAEDPRELLHISFPTDFPKLKSAEVQYWHFWTKILGVQDSHCGNFLRAMSKVQFLSCEVGTCYYGDDFPIFHNLVHMELHFRNNYGWKNLAKIVQNSPKLQILKVFFKGDSETTTDDKYQHFVRPGFLSPFLRKCYVEGFQGNECEVQFARYIMQNASHLCTIVISGYKRLTHTKAKQQRTIKIRSKNSSKAYMGRVKDMKTFCKGVAHLCHKVRSLIGFPKDMN</sequence>